<dbReference type="EMBL" id="BMUU01000005">
    <property type="protein sequence ID" value="GGY39045.1"/>
    <property type="molecule type" value="Genomic_DNA"/>
</dbReference>
<name>A0ABQ3A7J7_9ACTN</name>
<evidence type="ECO:0000313" key="3">
    <source>
        <dbReference type="Proteomes" id="UP000600946"/>
    </source>
</evidence>
<comment type="caution">
    <text evidence="2">The sequence shown here is derived from an EMBL/GenBank/DDBJ whole genome shotgun (WGS) entry which is preliminary data.</text>
</comment>
<evidence type="ECO:0000256" key="1">
    <source>
        <dbReference type="SAM" id="SignalP"/>
    </source>
</evidence>
<evidence type="ECO:0008006" key="4">
    <source>
        <dbReference type="Google" id="ProtNLM"/>
    </source>
</evidence>
<accession>A0ABQ3A7J7</accession>
<feature type="chain" id="PRO_5046379809" description="Htaa domain-containing protein" evidence="1">
    <location>
        <begin position="29"/>
        <end position="218"/>
    </location>
</feature>
<organism evidence="2 3">
    <name type="scientific">Streptomyces xanthochromogenes</name>
    <dbReference type="NCBI Taxonomy" id="67384"/>
    <lineage>
        <taxon>Bacteria</taxon>
        <taxon>Bacillati</taxon>
        <taxon>Actinomycetota</taxon>
        <taxon>Actinomycetes</taxon>
        <taxon>Kitasatosporales</taxon>
        <taxon>Streptomycetaceae</taxon>
        <taxon>Streptomyces</taxon>
    </lineage>
</organism>
<feature type="signal peptide" evidence="1">
    <location>
        <begin position="1"/>
        <end position="28"/>
    </location>
</feature>
<proteinExistence type="predicted"/>
<dbReference type="RefSeq" id="WP_190027585.1">
    <property type="nucleotide sequence ID" value="NZ_BMUU01000005.1"/>
</dbReference>
<protein>
    <recommendedName>
        <fullName evidence="4">Htaa domain-containing protein</fullName>
    </recommendedName>
</protein>
<keyword evidence="1" id="KW-0732">Signal</keyword>
<reference evidence="3" key="1">
    <citation type="journal article" date="2019" name="Int. J. Syst. Evol. Microbiol.">
        <title>The Global Catalogue of Microorganisms (GCM) 10K type strain sequencing project: providing services to taxonomists for standard genome sequencing and annotation.</title>
        <authorList>
            <consortium name="The Broad Institute Genomics Platform"/>
            <consortium name="The Broad Institute Genome Sequencing Center for Infectious Disease"/>
            <person name="Wu L."/>
            <person name="Ma J."/>
        </authorList>
    </citation>
    <scope>NUCLEOTIDE SEQUENCE [LARGE SCALE GENOMIC DNA]</scope>
    <source>
        <strain evidence="3">JCM 4594</strain>
    </source>
</reference>
<dbReference type="Proteomes" id="UP000600946">
    <property type="component" value="Unassembled WGS sequence"/>
</dbReference>
<evidence type="ECO:0000313" key="2">
    <source>
        <dbReference type="EMBL" id="GGY39045.1"/>
    </source>
</evidence>
<keyword evidence="3" id="KW-1185">Reference proteome</keyword>
<dbReference type="GeneID" id="96291590"/>
<gene>
    <name evidence="2" type="ORF">GCM10010326_36400</name>
</gene>
<sequence>MKTSTLRTAALVMGSVAVLAAMAPTVAAQEPAGPLLPLSGVLPPLQLKAGDPYYFCLTDATEKALAQAHITFDAVAPNTVVTYKSHTCMRGTLKSGQINTDLTGLAGEGTGGFAFQRDGRRAEFTAPRVALHLDMTGTWTAEHQGRRVDMFSSTREGAKLSLTKVSAENLPMTLTPAGEQALSAAFGTSPVPAGRPFFEGNASFDVLNSVVGLLSPKP</sequence>